<keyword evidence="4" id="KW-1185">Reference proteome</keyword>
<evidence type="ECO:0008006" key="5">
    <source>
        <dbReference type="Google" id="ProtNLM"/>
    </source>
</evidence>
<dbReference type="EMBL" id="JACOQG010000012">
    <property type="protein sequence ID" value="MBC5779822.1"/>
    <property type="molecule type" value="Genomic_DNA"/>
</dbReference>
<sequence>MKKTIEELLSGKFRYEQPGLLFSKEKIEVTLKAGDVYRGELYFGTEDNQRIRGYITSSNRRVVPGTDQFTGTTIRLQYGVDGVGMNPGDRHEGWLCFTTNVGEYRIPFVIQAEKEEMHSVAGSVTDMDSFVKIAKEDFKEAYRLFTDSGFPKLLKNAGTKELALYKGLSRQPVTYQNLEEFLVGTGRKKPVNMELKFDHNSFYEITETVRESFPVHKDGWGHLRLDIEARGDFLEVPKYVVTDEDFIGGYYQVEYVIHKEALQKGRQYGEIHVKSPYQELVYRITASGGPKVQLKTSLHEKQQCLSLMKDFMEYSCGKMEQGTWISSSRFLLNQLQEEGCNYPKYQMYEAYLCHVEGEEEQAKEILRRFKDQTFLREDLEMAGAYLYLCTLTGLYRDIEQAVRRLRNFSMQREDSFLLFWILLQVDQELRNSPSRAVFMMEELFEKGCHNPLLYLEAWKYISKDMSLLHRMSSFWTQVFLLAGKEEMLTEELVMRFAYLTGYEKNFCPSMYRALAAGYEAFPADDTLEAICRYIMLGNPRERIYFRWFALAVERGLRLTRLYEYYVETMDTSYQRELPKPLLMYFTYNNNSLGDDKKAFIYASIVGNKDAQPETYRDYRESMAEFADKKAAEGRMDENYAVLYQEFLTEPENREQAELIAGKMFTCRLYCDDKKIRTVIVRHDKFSMEEVYPCVQGVAYPRIYTEDAVILFQDEKQRRYYATVDYNVKKLFDERELMEKVLSLGIREPGVMLSYCVNAELGRDNLELYQEAAKMKAFSEGYRTEIRRSLLKYYGEENPAGDQEEYLKKLDYQEYAAADRIQLLEVLISRGLYSQAMSVIEESGYEGIRPESLLRLTSRMLTKCEMAEDEELLALASDVYRMGKYDEVILKYLMDYRFGPLDELLSVWKSAHGFDMDTYELEEKLLGLLMFTSDYRKEGEKILEDYVKHAGKEYLIGAYLTQIAYGVFVREYPMSIFVRNELETACRQKWPVNFICSLALFESLSREKNPSQDQLALEKEILQKCMKKNLKFAFFKRLPASMLSPYQLDDKTFVEYHTDPAGKVTLYYALDAGLGGELKYQMEPLRNLYEGIFTKTFTLFYGETLHYYFKAELGEKTWQTQERVITMDKVEGIPVSKYQLINQMLSARRLDNSQEVMTQLKKYLRQEQYVKSMFSIEKESGK</sequence>
<accession>A0ABR7IIG5</accession>
<evidence type="ECO:0000259" key="2">
    <source>
        <dbReference type="Pfam" id="PF18984"/>
    </source>
</evidence>
<gene>
    <name evidence="3" type="ORF">H8Z82_09110</name>
</gene>
<dbReference type="Proteomes" id="UP000649826">
    <property type="component" value="Unassembled WGS sequence"/>
</dbReference>
<evidence type="ECO:0000259" key="1">
    <source>
        <dbReference type="Pfam" id="PF18983"/>
    </source>
</evidence>
<feature type="domain" description="DUF5717" evidence="1">
    <location>
        <begin position="868"/>
        <end position="1173"/>
    </location>
</feature>
<dbReference type="InterPro" id="IPR043774">
    <property type="entry name" value="DUF5717_C"/>
</dbReference>
<comment type="caution">
    <text evidence="3">The sequence shown here is derived from an EMBL/GenBank/DDBJ whole genome shotgun (WGS) entry which is preliminary data.</text>
</comment>
<reference evidence="3 4" key="1">
    <citation type="submission" date="2020-08" db="EMBL/GenBank/DDBJ databases">
        <title>Genome public.</title>
        <authorList>
            <person name="Liu C."/>
            <person name="Sun Q."/>
        </authorList>
    </citation>
    <scope>NUCLEOTIDE SEQUENCE [LARGE SCALE GENOMIC DNA]</scope>
    <source>
        <strain evidence="3 4">M29</strain>
    </source>
</reference>
<name>A0ABR7IIG5_9FIRM</name>
<protein>
    <recommendedName>
        <fullName evidence="5">DUF5717 domain-containing protein</fullName>
    </recommendedName>
</protein>
<organism evidence="3 4">
    <name type="scientific">Blautia difficilis</name>
    <dbReference type="NCBI Taxonomy" id="2763027"/>
    <lineage>
        <taxon>Bacteria</taxon>
        <taxon>Bacillati</taxon>
        <taxon>Bacillota</taxon>
        <taxon>Clostridia</taxon>
        <taxon>Lachnospirales</taxon>
        <taxon>Lachnospiraceae</taxon>
        <taxon>Blautia</taxon>
    </lineage>
</organism>
<evidence type="ECO:0000313" key="4">
    <source>
        <dbReference type="Proteomes" id="UP000649826"/>
    </source>
</evidence>
<dbReference type="Pfam" id="PF18983">
    <property type="entry name" value="DUF5717"/>
    <property type="match status" value="1"/>
</dbReference>
<dbReference type="Pfam" id="PF18984">
    <property type="entry name" value="DUF5717_N"/>
    <property type="match status" value="1"/>
</dbReference>
<proteinExistence type="predicted"/>
<evidence type="ECO:0000313" key="3">
    <source>
        <dbReference type="EMBL" id="MBC5779822.1"/>
    </source>
</evidence>
<feature type="domain" description="DUF5717" evidence="2">
    <location>
        <begin position="1"/>
        <end position="864"/>
    </location>
</feature>
<dbReference type="InterPro" id="IPR043775">
    <property type="entry name" value="DUF5717_N"/>
</dbReference>